<keyword evidence="20" id="KW-0175">Coiled coil</keyword>
<keyword evidence="7 21" id="KW-0812">Transmembrane</keyword>
<dbReference type="Gene3D" id="2.60.40.2030">
    <property type="match status" value="2"/>
</dbReference>
<keyword evidence="3" id="KW-0813">Transport</keyword>
<feature type="transmembrane region" description="Helical" evidence="21">
    <location>
        <begin position="726"/>
        <end position="746"/>
    </location>
</feature>
<evidence type="ECO:0000256" key="3">
    <source>
        <dbReference type="ARBA" id="ARBA00022448"/>
    </source>
</evidence>
<keyword evidence="14" id="KW-0915">Sodium</keyword>
<keyword evidence="12" id="KW-0112">Calmodulin-binding</keyword>
<feature type="transmembrane region" description="Helical" evidence="21">
    <location>
        <begin position="617"/>
        <end position="636"/>
    </location>
</feature>
<keyword evidence="8" id="KW-0479">Metal-binding</keyword>
<dbReference type="Proteomes" id="UP000594262">
    <property type="component" value="Unplaced"/>
</dbReference>
<evidence type="ECO:0000313" key="23">
    <source>
        <dbReference type="EnsemblMetazoa" id="CLYHEMP008211.2"/>
    </source>
</evidence>
<feature type="domain" description="Calx-beta" evidence="22">
    <location>
        <begin position="390"/>
        <end position="490"/>
    </location>
</feature>
<dbReference type="Gene3D" id="1.20.1420.30">
    <property type="entry name" value="NCX, central ion-binding region"/>
    <property type="match status" value="2"/>
</dbReference>
<feature type="transmembrane region" description="Helical" evidence="21">
    <location>
        <begin position="695"/>
        <end position="714"/>
    </location>
</feature>
<organism evidence="23 24">
    <name type="scientific">Clytia hemisphaerica</name>
    <dbReference type="NCBI Taxonomy" id="252671"/>
    <lineage>
        <taxon>Eukaryota</taxon>
        <taxon>Metazoa</taxon>
        <taxon>Cnidaria</taxon>
        <taxon>Hydrozoa</taxon>
        <taxon>Hydroidolina</taxon>
        <taxon>Leptothecata</taxon>
        <taxon>Obeliida</taxon>
        <taxon>Clytiidae</taxon>
        <taxon>Clytia</taxon>
    </lineage>
</organism>
<dbReference type="FunFam" id="1.20.1420.30:FF:000003">
    <property type="entry name" value="sodium/calcium exchanger 1 isoform X1"/>
    <property type="match status" value="1"/>
</dbReference>
<comment type="similarity">
    <text evidence="2">Belongs to the Ca(2+):cation antiporter (CaCA) (TC 2.A.19) family. SLC8 subfamily.</text>
</comment>
<dbReference type="InterPro" id="IPR004836">
    <property type="entry name" value="Na_Ca_Ex"/>
</dbReference>
<feature type="transmembrane region" description="Helical" evidence="21">
    <location>
        <begin position="64"/>
        <end position="85"/>
    </location>
</feature>
<dbReference type="SMART" id="SM00237">
    <property type="entry name" value="Calx_beta"/>
    <property type="match status" value="2"/>
</dbReference>
<keyword evidence="9" id="KW-0732">Signal</keyword>
<keyword evidence="24" id="KW-1185">Reference proteome</keyword>
<feature type="transmembrane region" description="Helical" evidence="21">
    <location>
        <begin position="766"/>
        <end position="784"/>
    </location>
</feature>
<evidence type="ECO:0000256" key="6">
    <source>
        <dbReference type="ARBA" id="ARBA00022568"/>
    </source>
</evidence>
<feature type="domain" description="Calx-beta" evidence="22">
    <location>
        <begin position="271"/>
        <end position="369"/>
    </location>
</feature>
<comment type="catalytic activity">
    <reaction evidence="19">
        <text>Ca(2+)(in) + 3 Na(+)(out) = Ca(2+)(out) + 3 Na(+)(in)</text>
        <dbReference type="Rhea" id="RHEA:69955"/>
        <dbReference type="ChEBI" id="CHEBI:29101"/>
        <dbReference type="ChEBI" id="CHEBI:29108"/>
    </reaction>
</comment>
<dbReference type="PANTHER" id="PTHR11878">
    <property type="entry name" value="SODIUM/CALCIUM EXCHANGER"/>
    <property type="match status" value="1"/>
</dbReference>
<dbReference type="InterPro" id="IPR004837">
    <property type="entry name" value="NaCa_Exmemb"/>
</dbReference>
<keyword evidence="13 21" id="KW-1133">Transmembrane helix</keyword>
<dbReference type="PANTHER" id="PTHR11878:SF65">
    <property type="entry name" value="NA_CA-EXCHANGE PROTEIN, ISOFORM G"/>
    <property type="match status" value="1"/>
</dbReference>
<protein>
    <recommendedName>
        <fullName evidence="22">Calx-beta domain-containing protein</fullName>
    </recommendedName>
</protein>
<dbReference type="GO" id="GO:0042383">
    <property type="term" value="C:sarcolemma"/>
    <property type="evidence" value="ECO:0007669"/>
    <property type="project" value="TreeGrafter"/>
</dbReference>
<dbReference type="GO" id="GO:0007154">
    <property type="term" value="P:cell communication"/>
    <property type="evidence" value="ECO:0007669"/>
    <property type="project" value="InterPro"/>
</dbReference>
<evidence type="ECO:0000256" key="7">
    <source>
        <dbReference type="ARBA" id="ARBA00022692"/>
    </source>
</evidence>
<dbReference type="GO" id="GO:0098703">
    <property type="term" value="P:calcium ion import across plasma membrane"/>
    <property type="evidence" value="ECO:0007669"/>
    <property type="project" value="TreeGrafter"/>
</dbReference>
<name>A0A7M5V652_9CNID</name>
<keyword evidence="15" id="KW-0406">Ion transport</keyword>
<dbReference type="Pfam" id="PF01699">
    <property type="entry name" value="Na_Ca_ex"/>
    <property type="match status" value="2"/>
</dbReference>
<evidence type="ECO:0000256" key="16">
    <source>
        <dbReference type="ARBA" id="ARBA00023136"/>
    </source>
</evidence>
<evidence type="ECO:0000256" key="2">
    <source>
        <dbReference type="ARBA" id="ARBA00007489"/>
    </source>
</evidence>
<dbReference type="GO" id="GO:0005516">
    <property type="term" value="F:calmodulin binding"/>
    <property type="evidence" value="ECO:0007669"/>
    <property type="project" value="UniProtKB-KW"/>
</dbReference>
<keyword evidence="10" id="KW-0677">Repeat</keyword>
<comment type="subcellular location">
    <subcellularLocation>
        <location evidence="1">Cell membrane</location>
        <topology evidence="1">Multi-pass membrane protein</topology>
    </subcellularLocation>
</comment>
<dbReference type="SUPFAM" id="SSF141072">
    <property type="entry name" value="CalX-like"/>
    <property type="match status" value="2"/>
</dbReference>
<evidence type="ECO:0000256" key="9">
    <source>
        <dbReference type="ARBA" id="ARBA00022729"/>
    </source>
</evidence>
<reference evidence="23" key="1">
    <citation type="submission" date="2021-01" db="UniProtKB">
        <authorList>
            <consortium name="EnsemblMetazoa"/>
        </authorList>
    </citation>
    <scope>IDENTIFICATION</scope>
</reference>
<evidence type="ECO:0000259" key="22">
    <source>
        <dbReference type="SMART" id="SM00237"/>
    </source>
</evidence>
<keyword evidence="16 21" id="KW-0472">Membrane</keyword>
<sequence length="794" mass="87875">MALGSSAPEILLSVIEIIGRGFKAGELGPSTVVGSAAFNLFMITAVCVSVLPGEDIRRIKHLRVFAFTASCSVLAYVWMYCILSVFSPGEIEVWEGIVTLLCFPGMVGTAFAIDVKMNFYRFIRKKIRKTKKNGHTVVQTGDGDVLAIAVKDGNQENNDKNHVDFDKDIELLAFKSGDDPEQHMNEKKRIAMEAYHRARAKNPDADASTLQHLVEQENLKLQHKSRAFYRIQATHRMTGQGNILRLKTSAEDKKNSKEAALQAEIREMNENVAKAGIKGTCVYFHPSEYTVVESCGTCYVTVVRVGERLFDTVYVDYETVQGTAEEGSDYEPAKGTLCFAPGDNSKTISINIIDDDIFELDEYFHVQLTGIRSENGKGDESTALGQPDKAMITILDDDYPGVFTLEHEKFEVMETVGMLTLRIVRLIGARGIIRVPYHTEEGTAKGGGEDFEDIIGEIEFNDEETVKTIEIPIVDGEEYEKHRVFNVVLGEPKIVHFEKTHISNLDTIENEEMRRILEAGKPALGEHKRCEVHIVECKEFKNTIDNMLVKANMANFLKSSSWMEQFKEAFEVEAGGDDEDEDGSGEPVEPSYFDYVMHYLCLFWKVFFALVPPTDIWGGWGCFVVAILMIGLLTTLTGDIASHFGCTVGLADSVVAISFVALGTSLPDTFASKVATINDETADGSIGNVTGSNSVNVFLGIGLAWSVAAIYHAANGTKFEVQAGSLGFSVLVFCILAIICIAVLMYRRYHKDIGAELGGPARSRKITSAIFVSLWFIYILLSAFESYCYINVNM</sequence>
<dbReference type="Pfam" id="PF16494">
    <property type="entry name" value="Na_Ca_ex_C"/>
    <property type="match status" value="1"/>
</dbReference>
<dbReference type="GO" id="GO:0098794">
    <property type="term" value="C:postsynapse"/>
    <property type="evidence" value="ECO:0007669"/>
    <property type="project" value="TreeGrafter"/>
</dbReference>
<evidence type="ECO:0000256" key="15">
    <source>
        <dbReference type="ARBA" id="ARBA00023065"/>
    </source>
</evidence>
<dbReference type="Pfam" id="PF03160">
    <property type="entry name" value="Calx-beta"/>
    <property type="match status" value="1"/>
</dbReference>
<evidence type="ECO:0000256" key="12">
    <source>
        <dbReference type="ARBA" id="ARBA00022860"/>
    </source>
</evidence>
<evidence type="ECO:0000256" key="18">
    <source>
        <dbReference type="ARBA" id="ARBA00023201"/>
    </source>
</evidence>
<feature type="transmembrane region" description="Helical" evidence="21">
    <location>
        <begin position="32"/>
        <end position="52"/>
    </location>
</feature>
<dbReference type="InterPro" id="IPR003644">
    <property type="entry name" value="Calx_beta"/>
</dbReference>
<keyword evidence="11" id="KW-0106">Calcium</keyword>
<feature type="transmembrane region" description="Helical" evidence="21">
    <location>
        <begin position="97"/>
        <end position="119"/>
    </location>
</feature>
<dbReference type="OrthoDB" id="418484at2759"/>
<dbReference type="InterPro" id="IPR038081">
    <property type="entry name" value="CalX-like_sf"/>
</dbReference>
<evidence type="ECO:0000256" key="17">
    <source>
        <dbReference type="ARBA" id="ARBA00023180"/>
    </source>
</evidence>
<evidence type="ECO:0000256" key="4">
    <source>
        <dbReference type="ARBA" id="ARBA00022449"/>
    </source>
</evidence>
<keyword evidence="18" id="KW-0739">Sodium transport</keyword>
<dbReference type="GO" id="GO:0030424">
    <property type="term" value="C:axon"/>
    <property type="evidence" value="ECO:0007669"/>
    <property type="project" value="TreeGrafter"/>
</dbReference>
<evidence type="ECO:0000256" key="11">
    <source>
        <dbReference type="ARBA" id="ARBA00022837"/>
    </source>
</evidence>
<evidence type="ECO:0000256" key="19">
    <source>
        <dbReference type="ARBA" id="ARBA00033667"/>
    </source>
</evidence>
<accession>A0A7M5V652</accession>
<keyword evidence="4" id="KW-0050">Antiport</keyword>
<dbReference type="PRINTS" id="PR01259">
    <property type="entry name" value="NACAEXCHNGR"/>
</dbReference>
<evidence type="ECO:0000256" key="5">
    <source>
        <dbReference type="ARBA" id="ARBA00022475"/>
    </source>
</evidence>
<dbReference type="GO" id="GO:0046872">
    <property type="term" value="F:metal ion binding"/>
    <property type="evidence" value="ECO:0007669"/>
    <property type="project" value="UniProtKB-KW"/>
</dbReference>
<evidence type="ECO:0000256" key="21">
    <source>
        <dbReference type="SAM" id="Phobius"/>
    </source>
</evidence>
<evidence type="ECO:0000313" key="24">
    <source>
        <dbReference type="Proteomes" id="UP000594262"/>
    </source>
</evidence>
<proteinExistence type="inferred from homology"/>
<keyword evidence="17" id="KW-0325">Glycoprotein</keyword>
<feature type="coiled-coil region" evidence="20">
    <location>
        <begin position="251"/>
        <end position="278"/>
    </location>
</feature>
<evidence type="ECO:0000256" key="8">
    <source>
        <dbReference type="ARBA" id="ARBA00022723"/>
    </source>
</evidence>
<evidence type="ECO:0000256" key="20">
    <source>
        <dbReference type="SAM" id="Coils"/>
    </source>
</evidence>
<feature type="transmembrane region" description="Helical" evidence="21">
    <location>
        <begin position="592"/>
        <end position="611"/>
    </location>
</feature>
<dbReference type="InterPro" id="IPR051171">
    <property type="entry name" value="CaCA"/>
</dbReference>
<dbReference type="InterPro" id="IPR032452">
    <property type="entry name" value="Na_Ca_Ex_C-exten"/>
</dbReference>
<evidence type="ECO:0000256" key="13">
    <source>
        <dbReference type="ARBA" id="ARBA00022989"/>
    </source>
</evidence>
<keyword evidence="5" id="KW-1003">Cell membrane</keyword>
<dbReference type="EnsemblMetazoa" id="CLYHEMT008211.2">
    <property type="protein sequence ID" value="CLYHEMP008211.2"/>
    <property type="gene ID" value="CLYHEMG008211"/>
</dbReference>
<dbReference type="GO" id="GO:0005432">
    <property type="term" value="F:calcium:sodium antiporter activity"/>
    <property type="evidence" value="ECO:0007669"/>
    <property type="project" value="InterPro"/>
</dbReference>
<evidence type="ECO:0000256" key="1">
    <source>
        <dbReference type="ARBA" id="ARBA00004651"/>
    </source>
</evidence>
<dbReference type="InterPro" id="IPR044880">
    <property type="entry name" value="NCX_ion-bd_dom_sf"/>
</dbReference>
<dbReference type="AlphaFoldDB" id="A0A7M5V652"/>
<evidence type="ECO:0000256" key="14">
    <source>
        <dbReference type="ARBA" id="ARBA00023053"/>
    </source>
</evidence>
<dbReference type="NCBIfam" id="TIGR00845">
    <property type="entry name" value="caca"/>
    <property type="match status" value="1"/>
</dbReference>
<evidence type="ECO:0000256" key="10">
    <source>
        <dbReference type="ARBA" id="ARBA00022737"/>
    </source>
</evidence>
<keyword evidence="6" id="KW-0109">Calcium transport</keyword>